<sequence>MAWLLYSFAPVVVLPVFVVILSLVESDNPVSLKGIGGRGDFAFMGVALAVGAHALTRKPGFSLSNERGDPHSLGGMTMLVLLFSSGAWGVMAGQATLSGEPTHAMFNSCVGLLLLLAATVVSISVSVVDARLAASGQLQPLVINVRGEGVGG</sequence>
<comment type="caution">
    <text evidence="2">The sequence shown here is derived from an EMBL/GenBank/DDBJ whole genome shotgun (WGS) entry which is preliminary data.</text>
</comment>
<feature type="transmembrane region" description="Helical" evidence="1">
    <location>
        <begin position="109"/>
        <end position="128"/>
    </location>
</feature>
<gene>
    <name evidence="2" type="ORF">GCM10009798_27000</name>
</gene>
<feature type="transmembrane region" description="Helical" evidence="1">
    <location>
        <begin position="76"/>
        <end position="97"/>
    </location>
</feature>
<evidence type="ECO:0000313" key="2">
    <source>
        <dbReference type="EMBL" id="GAA1965315.1"/>
    </source>
</evidence>
<keyword evidence="1" id="KW-0812">Transmembrane</keyword>
<accession>A0ABP5CM98</accession>
<feature type="transmembrane region" description="Helical" evidence="1">
    <location>
        <begin position="6"/>
        <end position="24"/>
    </location>
</feature>
<organism evidence="2 3">
    <name type="scientific">Nocardioides panacihumi</name>
    <dbReference type="NCBI Taxonomy" id="400774"/>
    <lineage>
        <taxon>Bacteria</taxon>
        <taxon>Bacillati</taxon>
        <taxon>Actinomycetota</taxon>
        <taxon>Actinomycetes</taxon>
        <taxon>Propionibacteriales</taxon>
        <taxon>Nocardioidaceae</taxon>
        <taxon>Nocardioides</taxon>
    </lineage>
</organism>
<dbReference type="Proteomes" id="UP001500571">
    <property type="component" value="Unassembled WGS sequence"/>
</dbReference>
<dbReference type="RefSeq" id="WP_344045487.1">
    <property type="nucleotide sequence ID" value="NZ_BAAAPB010000002.1"/>
</dbReference>
<evidence type="ECO:0000256" key="1">
    <source>
        <dbReference type="SAM" id="Phobius"/>
    </source>
</evidence>
<name>A0ABP5CM98_9ACTN</name>
<reference evidence="3" key="1">
    <citation type="journal article" date="2019" name="Int. J. Syst. Evol. Microbiol.">
        <title>The Global Catalogue of Microorganisms (GCM) 10K type strain sequencing project: providing services to taxonomists for standard genome sequencing and annotation.</title>
        <authorList>
            <consortium name="The Broad Institute Genomics Platform"/>
            <consortium name="The Broad Institute Genome Sequencing Center for Infectious Disease"/>
            <person name="Wu L."/>
            <person name="Ma J."/>
        </authorList>
    </citation>
    <scope>NUCLEOTIDE SEQUENCE [LARGE SCALE GENOMIC DNA]</scope>
    <source>
        <strain evidence="3">JCM 15309</strain>
    </source>
</reference>
<keyword evidence="3" id="KW-1185">Reference proteome</keyword>
<evidence type="ECO:0000313" key="3">
    <source>
        <dbReference type="Proteomes" id="UP001500571"/>
    </source>
</evidence>
<protein>
    <submittedName>
        <fullName evidence="2">Uncharacterized protein</fullName>
    </submittedName>
</protein>
<keyword evidence="1" id="KW-1133">Transmembrane helix</keyword>
<dbReference type="EMBL" id="BAAAPB010000002">
    <property type="protein sequence ID" value="GAA1965315.1"/>
    <property type="molecule type" value="Genomic_DNA"/>
</dbReference>
<keyword evidence="1" id="KW-0472">Membrane</keyword>
<proteinExistence type="predicted"/>